<keyword evidence="2" id="KW-1185">Reference proteome</keyword>
<evidence type="ECO:0000313" key="1">
    <source>
        <dbReference type="EMBL" id="KAK7424324.1"/>
    </source>
</evidence>
<reference evidence="1 2" key="1">
    <citation type="journal article" date="2025" name="Microbiol. Resour. Announc.">
        <title>Draft genome sequences for Neonectria magnoliae and Neonectria punicea, canker pathogens of Liriodendron tulipifera and Acer saccharum in West Virginia.</title>
        <authorList>
            <person name="Petronek H.M."/>
            <person name="Kasson M.T."/>
            <person name="Metheny A.M."/>
            <person name="Stauder C.M."/>
            <person name="Lovett B."/>
            <person name="Lynch S.C."/>
            <person name="Garnas J.R."/>
            <person name="Kasson L.R."/>
            <person name="Stajich J.E."/>
        </authorList>
    </citation>
    <scope>NUCLEOTIDE SEQUENCE [LARGE SCALE GENOMIC DNA]</scope>
    <source>
        <strain evidence="1 2">NRRL 64653</strain>
    </source>
</reference>
<comment type="caution">
    <text evidence="1">The sequence shown here is derived from an EMBL/GenBank/DDBJ whole genome shotgun (WGS) entry which is preliminary data.</text>
</comment>
<dbReference type="EMBL" id="JAZAVJ010000005">
    <property type="protein sequence ID" value="KAK7424324.1"/>
    <property type="molecule type" value="Genomic_DNA"/>
</dbReference>
<dbReference type="PANTHER" id="PTHR37315">
    <property type="entry name" value="UPF0311 PROTEIN BLR7842"/>
    <property type="match status" value="1"/>
</dbReference>
<dbReference type="Pfam" id="PF11578">
    <property type="entry name" value="DUF3237"/>
    <property type="match status" value="1"/>
</dbReference>
<dbReference type="InterPro" id="IPR020915">
    <property type="entry name" value="UPF0311"/>
</dbReference>
<accession>A0ABR1HU28</accession>
<gene>
    <name evidence="1" type="ORF">QQX98_000592</name>
</gene>
<evidence type="ECO:0000313" key="2">
    <source>
        <dbReference type="Proteomes" id="UP001498476"/>
    </source>
</evidence>
<protein>
    <submittedName>
        <fullName evidence="1">Uncharacterized protein</fullName>
    </submittedName>
</protein>
<dbReference type="PANTHER" id="PTHR37315:SF1">
    <property type="entry name" value="UPF0311 PROTEIN BLR7842"/>
    <property type="match status" value="1"/>
</dbReference>
<dbReference type="Proteomes" id="UP001498476">
    <property type="component" value="Unassembled WGS sequence"/>
</dbReference>
<organism evidence="1 2">
    <name type="scientific">Neonectria punicea</name>
    <dbReference type="NCBI Taxonomy" id="979145"/>
    <lineage>
        <taxon>Eukaryota</taxon>
        <taxon>Fungi</taxon>
        <taxon>Dikarya</taxon>
        <taxon>Ascomycota</taxon>
        <taxon>Pezizomycotina</taxon>
        <taxon>Sordariomycetes</taxon>
        <taxon>Hypocreomycetidae</taxon>
        <taxon>Hypocreales</taxon>
        <taxon>Nectriaceae</taxon>
        <taxon>Neonectria</taxon>
    </lineage>
</organism>
<proteinExistence type="predicted"/>
<name>A0ABR1HU28_9HYPO</name>
<sequence length="198" mass="21800">MAQQSHAVRESPGNALYPDMPPMRAPFLEFVYRLDAKMHPTDGYDISNVMGTGVSRSIGHTQSGTVKGPGIEGIVVENSGADWAEQIHSKKIYYKLDARYTIRTSDGHHIFVQARGLFRPAPGVSFDFEDSVDASYSQDQVEYFTHITFEAAGNGPYNWMNGIAAIGALQSYGGAAIIDCWRLTNFPGQDVEDVYVGR</sequence>
<dbReference type="Gene3D" id="2.40.160.20">
    <property type="match status" value="1"/>
</dbReference>